<dbReference type="Proteomes" id="UP000757232">
    <property type="component" value="Unassembled WGS sequence"/>
</dbReference>
<proteinExistence type="predicted"/>
<protein>
    <recommendedName>
        <fullName evidence="3">Protein kinase domain-containing protein</fullName>
    </recommendedName>
</protein>
<dbReference type="InterPro" id="IPR011009">
    <property type="entry name" value="Kinase-like_dom_sf"/>
</dbReference>
<organism evidence="1 2">
    <name type="scientific">Sanghuangporus baumii</name>
    <name type="common">Phellinus baumii</name>
    <dbReference type="NCBI Taxonomy" id="108892"/>
    <lineage>
        <taxon>Eukaryota</taxon>
        <taxon>Fungi</taxon>
        <taxon>Dikarya</taxon>
        <taxon>Basidiomycota</taxon>
        <taxon>Agaricomycotina</taxon>
        <taxon>Agaricomycetes</taxon>
        <taxon>Hymenochaetales</taxon>
        <taxon>Hymenochaetaceae</taxon>
        <taxon>Sanghuangporus</taxon>
    </lineage>
</organism>
<evidence type="ECO:0008006" key="3">
    <source>
        <dbReference type="Google" id="ProtNLM"/>
    </source>
</evidence>
<evidence type="ECO:0000313" key="1">
    <source>
        <dbReference type="EMBL" id="OCB89313.1"/>
    </source>
</evidence>
<dbReference type="Gene3D" id="1.10.510.10">
    <property type="entry name" value="Transferase(Phosphotransferase) domain 1"/>
    <property type="match status" value="1"/>
</dbReference>
<dbReference type="OrthoDB" id="5987198at2759"/>
<accession>A0A9Q5N9U7</accession>
<evidence type="ECO:0000313" key="2">
    <source>
        <dbReference type="Proteomes" id="UP000757232"/>
    </source>
</evidence>
<gene>
    <name evidence="1" type="ORF">A7U60_g3513</name>
</gene>
<dbReference type="EMBL" id="LNZH02000158">
    <property type="protein sequence ID" value="OCB89313.1"/>
    <property type="molecule type" value="Genomic_DNA"/>
</dbReference>
<name>A0A9Q5N9U7_SANBA</name>
<reference evidence="1" key="1">
    <citation type="submission" date="2016-06" db="EMBL/GenBank/DDBJ databases">
        <title>Draft Genome sequence of the fungus Inonotus baumii.</title>
        <authorList>
            <person name="Zhu H."/>
            <person name="Lin W."/>
        </authorList>
    </citation>
    <scope>NUCLEOTIDE SEQUENCE</scope>
    <source>
        <strain evidence="1">821</strain>
    </source>
</reference>
<sequence length="262" mass="29718">MDRRVRLPSPLAINLDRASILAGLLHSAERKSRQSLVKIQSNNSRSCIDAKRLKDGKIVAIKRIPPYTLEADIACMLSARERLGDPMYHCVPVYDCFPDTRNARGGFFIVMLLLRAFNEPPFAYVDEVDFFRQTLEGLMYIHGHNVAHRLWDLSDGNIRMDRRAMYGKKGFHPSDQDVEADDALKLAKPKTRRALDPRRLVAGNRAQDREVPELSSIVPYDPFAVDIFTLGNVFKRNFLNVFLVTSLFCNDGAKTHTKDPGS</sequence>
<dbReference type="SUPFAM" id="SSF56112">
    <property type="entry name" value="Protein kinase-like (PK-like)"/>
    <property type="match status" value="1"/>
</dbReference>
<comment type="caution">
    <text evidence="1">The sequence shown here is derived from an EMBL/GenBank/DDBJ whole genome shotgun (WGS) entry which is preliminary data.</text>
</comment>
<dbReference type="AlphaFoldDB" id="A0A9Q5N9U7"/>
<keyword evidence="2" id="KW-1185">Reference proteome</keyword>